<dbReference type="GO" id="GO:0045259">
    <property type="term" value="C:proton-transporting ATP synthase complex"/>
    <property type="evidence" value="ECO:0007669"/>
    <property type="project" value="UniProtKB-KW"/>
</dbReference>
<keyword evidence="9" id="KW-1185">Reference proteome</keyword>
<dbReference type="SUPFAM" id="SSF47928">
    <property type="entry name" value="N-terminal domain of the delta subunit of the F1F0-ATP synthase"/>
    <property type="match status" value="1"/>
</dbReference>
<dbReference type="Pfam" id="PF00213">
    <property type="entry name" value="OSCP"/>
    <property type="match status" value="1"/>
</dbReference>
<evidence type="ECO:0000313" key="8">
    <source>
        <dbReference type="EMBL" id="KIX85156.1"/>
    </source>
</evidence>
<dbReference type="HAMAP" id="MF_01416">
    <property type="entry name" value="ATP_synth_delta_bact"/>
    <property type="match status" value="1"/>
</dbReference>
<evidence type="ECO:0000256" key="5">
    <source>
        <dbReference type="ARBA" id="ARBA00023136"/>
    </source>
</evidence>
<evidence type="ECO:0000313" key="9">
    <source>
        <dbReference type="Proteomes" id="UP000032214"/>
    </source>
</evidence>
<evidence type="ECO:0000256" key="6">
    <source>
        <dbReference type="ARBA" id="ARBA00023310"/>
    </source>
</evidence>
<reference evidence="8 9" key="1">
    <citation type="journal article" date="2013" name="Proc. Natl. Acad. Sci. U.S.A.">
        <title>Candidate phylum TM6 genome recovered from a hospital sink biofilm provides genomic insights into this uncultivated phylum.</title>
        <authorList>
            <person name="McLean J.S."/>
            <person name="Lombardo M.J."/>
            <person name="Badger J.H."/>
            <person name="Edlund A."/>
            <person name="Novotny M."/>
            <person name="Yee-Greenbaum J."/>
            <person name="Vyahhi N."/>
            <person name="Hall A.P."/>
            <person name="Yang Y."/>
            <person name="Dupont C.L."/>
            <person name="Ziegler M.G."/>
            <person name="Chitsaz H."/>
            <person name="Allen A.E."/>
            <person name="Yooseph S."/>
            <person name="Tesler G."/>
            <person name="Pevzner P.A."/>
            <person name="Friedman R.M."/>
            <person name="Nealson K.H."/>
            <person name="Venter J.C."/>
            <person name="Lasken R.S."/>
        </authorList>
    </citation>
    <scope>NUCLEOTIDE SEQUENCE [LARGE SCALE GENOMIC DNA]</scope>
    <source>
        <strain evidence="8 9">TM6SC1</strain>
    </source>
</reference>
<comment type="caution">
    <text evidence="8">The sequence shown here is derived from an EMBL/GenBank/DDBJ whole genome shotgun (WGS) entry which is preliminary data.</text>
</comment>
<dbReference type="GO" id="GO:0005886">
    <property type="term" value="C:plasma membrane"/>
    <property type="evidence" value="ECO:0007669"/>
    <property type="project" value="UniProtKB-SubCell"/>
</dbReference>
<comment type="similarity">
    <text evidence="7">Belongs to the ATPase delta chain family.</text>
</comment>
<dbReference type="InterPro" id="IPR000711">
    <property type="entry name" value="ATPase_OSCP/dsu"/>
</dbReference>
<gene>
    <name evidence="7" type="primary">atpH</name>
    <name evidence="8" type="ORF">J120_02320</name>
</gene>
<dbReference type="AlphaFoldDB" id="A0A0D2JDT0"/>
<dbReference type="PRINTS" id="PR00125">
    <property type="entry name" value="ATPASEDELTA"/>
</dbReference>
<comment type="function">
    <text evidence="7">F(1)F(0) ATP synthase produces ATP from ADP in the presence of a proton or sodium gradient. F-type ATPases consist of two structural domains, F(1) containing the extramembraneous catalytic core and F(0) containing the membrane proton channel, linked together by a central stalk and a peripheral stalk. During catalysis, ATP synthesis in the catalytic domain of F(1) is coupled via a rotary mechanism of the central stalk subunits to proton translocation.</text>
</comment>
<evidence type="ECO:0000256" key="2">
    <source>
        <dbReference type="ARBA" id="ARBA00022448"/>
    </source>
</evidence>
<keyword evidence="7" id="KW-1003">Cell membrane</keyword>
<dbReference type="InterPro" id="IPR026015">
    <property type="entry name" value="ATP_synth_OSCP/delta_N_sf"/>
</dbReference>
<comment type="subcellular location">
    <subcellularLocation>
        <location evidence="7">Cell membrane</location>
        <topology evidence="7">Peripheral membrane protein</topology>
    </subcellularLocation>
    <subcellularLocation>
        <location evidence="1">Membrane</location>
    </subcellularLocation>
</comment>
<keyword evidence="5 7" id="KW-0472">Membrane</keyword>
<dbReference type="eggNOG" id="COG0712">
    <property type="taxonomic scope" value="Bacteria"/>
</dbReference>
<dbReference type="STRING" id="1306947.J120_02320"/>
<dbReference type="GO" id="GO:0046933">
    <property type="term" value="F:proton-transporting ATP synthase activity, rotational mechanism"/>
    <property type="evidence" value="ECO:0007669"/>
    <property type="project" value="UniProtKB-UniRule"/>
</dbReference>
<dbReference type="Proteomes" id="UP000032214">
    <property type="component" value="Unassembled WGS sequence"/>
</dbReference>
<comment type="function">
    <text evidence="7">This protein is part of the stalk that links CF(0) to CF(1). It either transmits conformational changes from CF(0) to CF(1) or is implicated in proton conduction.</text>
</comment>
<keyword evidence="2 7" id="KW-0813">Transport</keyword>
<evidence type="ECO:0000256" key="7">
    <source>
        <dbReference type="HAMAP-Rule" id="MF_01416"/>
    </source>
</evidence>
<keyword evidence="4 7" id="KW-0406">Ion transport</keyword>
<organism evidence="8 9">
    <name type="scientific">candidate division TM6 bacterium JCVI TM6SC1</name>
    <dbReference type="NCBI Taxonomy" id="1306947"/>
    <lineage>
        <taxon>Bacteria</taxon>
        <taxon>Candidatus Babelota</taxon>
        <taxon>Vermiphilus</taxon>
    </lineage>
</organism>
<keyword evidence="3 7" id="KW-0375">Hydrogen ion transport</keyword>
<keyword evidence="6 7" id="KW-0066">ATP synthesis</keyword>
<sequence>MKISSRVLARKYAQAFFNVYGSVLTPEHYTALQQAAYWFKNHTLFLFFLKLAHITPEHKQNALMHLCTDIFAMPVQFTKLITLLVDHKRSFLIKKVIQALIELYQKAHNIEKFTIESSHPLRPEQCEAIVQFLTEQSGKIVHYTTRVNPELIAGIRAESDEHLWERSIRQKLRALYDISVQERLL</sequence>
<dbReference type="NCBIfam" id="TIGR01145">
    <property type="entry name" value="ATP_synt_delta"/>
    <property type="match status" value="1"/>
</dbReference>
<evidence type="ECO:0000256" key="3">
    <source>
        <dbReference type="ARBA" id="ARBA00022781"/>
    </source>
</evidence>
<dbReference type="PANTHER" id="PTHR11910">
    <property type="entry name" value="ATP SYNTHASE DELTA CHAIN"/>
    <property type="match status" value="1"/>
</dbReference>
<proteinExistence type="inferred from homology"/>
<dbReference type="Gene3D" id="1.10.520.20">
    <property type="entry name" value="N-terminal domain of the delta subunit of the F1F0-ATP synthase"/>
    <property type="match status" value="1"/>
</dbReference>
<name>A0A0D2JDT0_9BACT</name>
<evidence type="ECO:0000256" key="1">
    <source>
        <dbReference type="ARBA" id="ARBA00004370"/>
    </source>
</evidence>
<protein>
    <recommendedName>
        <fullName evidence="7">ATP synthase subunit delta</fullName>
    </recommendedName>
    <alternativeName>
        <fullName evidence="7">ATP synthase F(1) sector subunit delta</fullName>
    </alternativeName>
    <alternativeName>
        <fullName evidence="7">F-type ATPase subunit delta</fullName>
        <shortName evidence="7">F-ATPase subunit delta</shortName>
    </alternativeName>
</protein>
<dbReference type="EMBL" id="ARQD01000002">
    <property type="protein sequence ID" value="KIX85156.1"/>
    <property type="molecule type" value="Genomic_DNA"/>
</dbReference>
<evidence type="ECO:0000256" key="4">
    <source>
        <dbReference type="ARBA" id="ARBA00023065"/>
    </source>
</evidence>
<accession>A0A0D2JDT0</accession>
<keyword evidence="7" id="KW-0139">CF(1)</keyword>